<reference evidence="1 2" key="1">
    <citation type="submission" date="2019-02" db="EMBL/GenBank/DDBJ databases">
        <title>Deep-cultivation of Planctomycetes and their phenomic and genomic characterization uncovers novel biology.</title>
        <authorList>
            <person name="Wiegand S."/>
            <person name="Jogler M."/>
            <person name="Boedeker C."/>
            <person name="Pinto D."/>
            <person name="Vollmers J."/>
            <person name="Rivas-Marin E."/>
            <person name="Kohn T."/>
            <person name="Peeters S.H."/>
            <person name="Heuer A."/>
            <person name="Rast P."/>
            <person name="Oberbeckmann S."/>
            <person name="Bunk B."/>
            <person name="Jeske O."/>
            <person name="Meyerdierks A."/>
            <person name="Storesund J.E."/>
            <person name="Kallscheuer N."/>
            <person name="Luecker S."/>
            <person name="Lage O.M."/>
            <person name="Pohl T."/>
            <person name="Merkel B.J."/>
            <person name="Hornburger P."/>
            <person name="Mueller R.-W."/>
            <person name="Bruemmer F."/>
            <person name="Labrenz M."/>
            <person name="Spormann A.M."/>
            <person name="Op den Camp H."/>
            <person name="Overmann J."/>
            <person name="Amann R."/>
            <person name="Jetten M.S.M."/>
            <person name="Mascher T."/>
            <person name="Medema M.H."/>
            <person name="Devos D.P."/>
            <person name="Kaster A.-K."/>
            <person name="Ovreas L."/>
            <person name="Rohde M."/>
            <person name="Galperin M.Y."/>
            <person name="Jogler C."/>
        </authorList>
    </citation>
    <scope>NUCLEOTIDE SEQUENCE [LARGE SCALE GENOMIC DNA]</scope>
    <source>
        <strain evidence="1 2">Pan216</strain>
    </source>
</reference>
<evidence type="ECO:0000313" key="1">
    <source>
        <dbReference type="EMBL" id="QDU60488.1"/>
    </source>
</evidence>
<dbReference type="AlphaFoldDB" id="A0A518B0H7"/>
<dbReference type="OrthoDB" id="9887009at2"/>
<sequence>MPRWADRARKAFKRSPSSFVAKTLEETVAEAKSVARDLQFIIESSGTGVDREIGYDDESLQLVERIYRTAARSPASIELGIDNFERLLSLYLGQSLVERDAGAWARYEGKEHVIFPITIRLRTGKHVDVFLFCKSLHQKQVNGTLSGRALTTFLADVDRLAFP</sequence>
<dbReference type="RefSeq" id="WP_145256402.1">
    <property type="nucleotide sequence ID" value="NZ_CP036279.1"/>
</dbReference>
<gene>
    <name evidence="1" type="ORF">Pan216_13290</name>
</gene>
<keyword evidence="2" id="KW-1185">Reference proteome</keyword>
<proteinExistence type="predicted"/>
<evidence type="ECO:0000313" key="2">
    <source>
        <dbReference type="Proteomes" id="UP000317093"/>
    </source>
</evidence>
<protein>
    <submittedName>
        <fullName evidence="1">Uncharacterized protein</fullName>
    </submittedName>
</protein>
<organism evidence="1 2">
    <name type="scientific">Kolteria novifilia</name>
    <dbReference type="NCBI Taxonomy" id="2527975"/>
    <lineage>
        <taxon>Bacteria</taxon>
        <taxon>Pseudomonadati</taxon>
        <taxon>Planctomycetota</taxon>
        <taxon>Planctomycetia</taxon>
        <taxon>Kolteriales</taxon>
        <taxon>Kolteriaceae</taxon>
        <taxon>Kolteria</taxon>
    </lineage>
</organism>
<accession>A0A518B0H7</accession>
<name>A0A518B0H7_9BACT</name>
<dbReference type="EMBL" id="CP036279">
    <property type="protein sequence ID" value="QDU60488.1"/>
    <property type="molecule type" value="Genomic_DNA"/>
</dbReference>
<dbReference type="KEGG" id="knv:Pan216_13290"/>
<dbReference type="Proteomes" id="UP000317093">
    <property type="component" value="Chromosome"/>
</dbReference>